<sequence length="387" mass="45104">MDFDKVKIRKGTYSTQWDYIEDRFGHPDLLPFSISDTDFQVPENVRDSLRKRLDHGIFGYTRWNHSYFKDSVRKWFSQRFQTHLENREILYSPSVMYSISKLIDMHSNINEGVIIQTPVYDAFFKTIKANQRKIVENPLNYTDGYYSIDFKDLEVKLADDENKILLLCSPHNPTGRVWTEEELSQIVSLCKKYNVYIISDEIHMDILRNGVQHKPIIKLAKDNVALVSSGSKTFNFPGLIYSYVILSNKNDIERFSLRLKEQDGVSSASILGMEATISAYNNNSQWVDELNHYLDLNIKFISEFIKENFPEMYVVPSESTYLMWIDTSNYYLSMDEIQHRLVNIGKVAIMDGSVYGGNGKNFLRLNIGCPKQKLVEGMRRFKVSLNY</sequence>
<dbReference type="Gene3D" id="3.90.1150.10">
    <property type="entry name" value="Aspartate Aminotransferase, domain 1"/>
    <property type="match status" value="1"/>
</dbReference>
<accession>A0A1G7UD66</accession>
<evidence type="ECO:0000256" key="1">
    <source>
        <dbReference type="ARBA" id="ARBA00001933"/>
    </source>
</evidence>
<evidence type="ECO:0000259" key="6">
    <source>
        <dbReference type="Pfam" id="PF00155"/>
    </source>
</evidence>
<evidence type="ECO:0000256" key="2">
    <source>
        <dbReference type="ARBA" id="ARBA00012224"/>
    </source>
</evidence>
<keyword evidence="3" id="KW-0663">Pyridoxal phosphate</keyword>
<evidence type="ECO:0000256" key="5">
    <source>
        <dbReference type="ARBA" id="ARBA00037974"/>
    </source>
</evidence>
<dbReference type="InterPro" id="IPR027619">
    <property type="entry name" value="C-S_lyase_PatB-like"/>
</dbReference>
<dbReference type="Pfam" id="PF00155">
    <property type="entry name" value="Aminotran_1_2"/>
    <property type="match status" value="1"/>
</dbReference>
<dbReference type="InterPro" id="IPR051798">
    <property type="entry name" value="Class-II_PLP-Dep_Aminotrans"/>
</dbReference>
<dbReference type="GO" id="GO:0047804">
    <property type="term" value="F:cysteine-S-conjugate beta-lyase activity"/>
    <property type="evidence" value="ECO:0007669"/>
    <property type="project" value="UniProtKB-EC"/>
</dbReference>
<comment type="similarity">
    <text evidence="5">Belongs to the class-II pyridoxal-phosphate-dependent aminotransferase family. MalY/PatB cystathionine beta-lyase subfamily.</text>
</comment>
<dbReference type="SUPFAM" id="SSF53383">
    <property type="entry name" value="PLP-dependent transferases"/>
    <property type="match status" value="1"/>
</dbReference>
<comment type="cofactor">
    <cofactor evidence="1">
        <name>pyridoxal 5'-phosphate</name>
        <dbReference type="ChEBI" id="CHEBI:597326"/>
    </cofactor>
</comment>
<protein>
    <recommendedName>
        <fullName evidence="2">cysteine-S-conjugate beta-lyase</fullName>
        <ecNumber evidence="2">4.4.1.13</ecNumber>
    </recommendedName>
</protein>
<dbReference type="Proteomes" id="UP000199708">
    <property type="component" value="Unassembled WGS sequence"/>
</dbReference>
<evidence type="ECO:0000313" key="8">
    <source>
        <dbReference type="Proteomes" id="UP000199708"/>
    </source>
</evidence>
<reference evidence="7 8" key="1">
    <citation type="submission" date="2016-10" db="EMBL/GenBank/DDBJ databases">
        <authorList>
            <person name="de Groot N.N."/>
        </authorList>
    </citation>
    <scope>NUCLEOTIDE SEQUENCE [LARGE SCALE GENOMIC DNA]</scope>
    <source>
        <strain evidence="7 8">ATCC BAA-466</strain>
    </source>
</reference>
<keyword evidence="4 7" id="KW-0456">Lyase</keyword>
<dbReference type="CDD" id="cd00609">
    <property type="entry name" value="AAT_like"/>
    <property type="match status" value="1"/>
</dbReference>
<dbReference type="PANTHER" id="PTHR43525:SF1">
    <property type="entry name" value="PROTEIN MALY"/>
    <property type="match status" value="1"/>
</dbReference>
<dbReference type="InterPro" id="IPR015424">
    <property type="entry name" value="PyrdxlP-dep_Trfase"/>
</dbReference>
<gene>
    <name evidence="7" type="ORF">SAMN05421791_10948</name>
</gene>
<dbReference type="STRING" id="120956.SAMN05421791_10948"/>
<dbReference type="GO" id="GO:0030170">
    <property type="term" value="F:pyridoxal phosphate binding"/>
    <property type="evidence" value="ECO:0007669"/>
    <property type="project" value="InterPro"/>
</dbReference>
<evidence type="ECO:0000256" key="4">
    <source>
        <dbReference type="ARBA" id="ARBA00023239"/>
    </source>
</evidence>
<dbReference type="RefSeq" id="WP_090290294.1">
    <property type="nucleotide sequence ID" value="NZ_FNCK01000009.1"/>
</dbReference>
<dbReference type="InterPro" id="IPR015422">
    <property type="entry name" value="PyrdxlP-dep_Trfase_small"/>
</dbReference>
<keyword evidence="8" id="KW-1185">Reference proteome</keyword>
<dbReference type="PANTHER" id="PTHR43525">
    <property type="entry name" value="PROTEIN MALY"/>
    <property type="match status" value="1"/>
</dbReference>
<evidence type="ECO:0000313" key="7">
    <source>
        <dbReference type="EMBL" id="SDG45288.1"/>
    </source>
</evidence>
<dbReference type="OrthoDB" id="9802872at2"/>
<dbReference type="EMBL" id="FNCK01000009">
    <property type="protein sequence ID" value="SDG45288.1"/>
    <property type="molecule type" value="Genomic_DNA"/>
</dbReference>
<dbReference type="NCBIfam" id="TIGR04350">
    <property type="entry name" value="C_S_lyase_PatB"/>
    <property type="match status" value="1"/>
</dbReference>
<dbReference type="AlphaFoldDB" id="A0A1G7UD66"/>
<dbReference type="Gene3D" id="3.40.640.10">
    <property type="entry name" value="Type I PLP-dependent aspartate aminotransferase-like (Major domain)"/>
    <property type="match status" value="1"/>
</dbReference>
<feature type="domain" description="Aminotransferase class I/classII large" evidence="6">
    <location>
        <begin position="28"/>
        <end position="380"/>
    </location>
</feature>
<evidence type="ECO:0000256" key="3">
    <source>
        <dbReference type="ARBA" id="ARBA00022898"/>
    </source>
</evidence>
<proteinExistence type="inferred from homology"/>
<dbReference type="InterPro" id="IPR015421">
    <property type="entry name" value="PyrdxlP-dep_Trfase_major"/>
</dbReference>
<name>A0A1G7UD66_9LACT</name>
<dbReference type="EC" id="4.4.1.13" evidence="2"/>
<organism evidence="7 8">
    <name type="scientific">Facklamia miroungae</name>
    <dbReference type="NCBI Taxonomy" id="120956"/>
    <lineage>
        <taxon>Bacteria</taxon>
        <taxon>Bacillati</taxon>
        <taxon>Bacillota</taxon>
        <taxon>Bacilli</taxon>
        <taxon>Lactobacillales</taxon>
        <taxon>Aerococcaceae</taxon>
        <taxon>Facklamia</taxon>
    </lineage>
</organism>
<dbReference type="InterPro" id="IPR004839">
    <property type="entry name" value="Aminotransferase_I/II_large"/>
</dbReference>